<evidence type="ECO:0000313" key="2">
    <source>
        <dbReference type="Proteomes" id="UP000594943"/>
    </source>
</evidence>
<proteinExistence type="predicted"/>
<keyword evidence="1" id="KW-0614">Plasmid</keyword>
<name>A0A7U4STB7_9BURK</name>
<sequence length="68" mass="7583">MLNNPRQTFDDIVAKVRALESEHPDRVVMLHQAPPNIAVSSGNRGPLLIKAVSQRVSLHPDDTIRFNV</sequence>
<gene>
    <name evidence="1" type="ORF">I6G56_00495</name>
</gene>
<dbReference type="AlphaFoldDB" id="A0A7U4STB7"/>
<accession>A0A7T2TXV7</accession>
<evidence type="ECO:0000313" key="1">
    <source>
        <dbReference type="EMBL" id="QPS42030.1"/>
    </source>
</evidence>
<dbReference type="EMBL" id="CP065685">
    <property type="protein sequence ID" value="QPS42030.1"/>
    <property type="molecule type" value="Genomic_DNA"/>
</dbReference>
<dbReference type="KEGG" id="bhg:I6G56_00495"/>
<organism evidence="1 2">
    <name type="scientific">Burkholderia humptydooensis</name>
    <dbReference type="NCBI Taxonomy" id="430531"/>
    <lineage>
        <taxon>Bacteria</taxon>
        <taxon>Pseudomonadati</taxon>
        <taxon>Pseudomonadota</taxon>
        <taxon>Betaproteobacteria</taxon>
        <taxon>Burkholderiales</taxon>
        <taxon>Burkholderiaceae</taxon>
        <taxon>Burkholderia</taxon>
        <taxon>pseudomallei group</taxon>
    </lineage>
</organism>
<protein>
    <submittedName>
        <fullName evidence="1">Uncharacterized protein</fullName>
    </submittedName>
</protein>
<dbReference type="RefSeq" id="WP_009912473.1">
    <property type="nucleotide sequence ID" value="NZ_CP013381.1"/>
</dbReference>
<accession>A0A7U4STB7</accession>
<dbReference type="Proteomes" id="UP000594943">
    <property type="component" value="Plasmid unnamed"/>
</dbReference>
<geneLocation type="plasmid" evidence="1 2">
    <name>unnamed</name>
</geneLocation>
<reference evidence="1 2" key="1">
    <citation type="submission" date="2020-12" db="EMBL/GenBank/DDBJ databases">
        <title>FDA dAtabase for Regulatory Grade micrObial Sequences (FDA-ARGOS): Supporting development and validation of Infectious Disease Dx tests.</title>
        <authorList>
            <person name="Nelson B."/>
            <person name="Plummer A."/>
            <person name="Tallon L."/>
            <person name="Sadzewicz L."/>
            <person name="Zhao X."/>
            <person name="Boylan J."/>
            <person name="Ott S."/>
            <person name="Bowen H."/>
            <person name="Vavikolanu K."/>
            <person name="Mehta A."/>
            <person name="Aluvathingal J."/>
            <person name="Nadendla S."/>
            <person name="Myers T."/>
            <person name="Yan Y."/>
            <person name="Sichtig H."/>
        </authorList>
    </citation>
    <scope>NUCLEOTIDE SEQUENCE [LARGE SCALE GENOMIC DNA]</scope>
    <source>
        <strain evidence="1 2">FDAARGOS_899</strain>
        <plasmid evidence="1 2">unnamed</plasmid>
    </source>
</reference>